<dbReference type="AlphaFoldDB" id="A0A8J8KAN4"/>
<protein>
    <submittedName>
        <fullName evidence="1">Uncharacterized protein</fullName>
    </submittedName>
</protein>
<proteinExistence type="predicted"/>
<organism evidence="1 2">
    <name type="scientific">Calidifontibacillus erzurumensis</name>
    <dbReference type="NCBI Taxonomy" id="2741433"/>
    <lineage>
        <taxon>Bacteria</taxon>
        <taxon>Bacillati</taxon>
        <taxon>Bacillota</taxon>
        <taxon>Bacilli</taxon>
        <taxon>Bacillales</taxon>
        <taxon>Bacillaceae</taxon>
        <taxon>Calidifontibacillus/Schinkia group</taxon>
        <taxon>Calidifontibacillus</taxon>
    </lineage>
</organism>
<name>A0A8J8KAN4_9BACI</name>
<evidence type="ECO:0000313" key="2">
    <source>
        <dbReference type="Proteomes" id="UP000625804"/>
    </source>
</evidence>
<comment type="caution">
    <text evidence="1">The sequence shown here is derived from an EMBL/GenBank/DDBJ whole genome shotgun (WGS) entry which is preliminary data.</text>
</comment>
<dbReference type="EMBL" id="JABTTE010000003">
    <property type="protein sequence ID" value="NSL51024.1"/>
    <property type="molecule type" value="Genomic_DNA"/>
</dbReference>
<gene>
    <name evidence="1" type="ORF">HR057_04490</name>
</gene>
<reference evidence="1" key="1">
    <citation type="submission" date="2020-06" db="EMBL/GenBank/DDBJ databases">
        <title>A novel thermopfilic bacterium from Erzurum, Turkey.</title>
        <authorList>
            <person name="Adiguzel A."/>
            <person name="Ay H."/>
            <person name="Baltaci M.O."/>
        </authorList>
    </citation>
    <scope>NUCLEOTIDE SEQUENCE</scope>
    <source>
        <strain evidence="1">P2</strain>
    </source>
</reference>
<dbReference type="Proteomes" id="UP000625804">
    <property type="component" value="Unassembled WGS sequence"/>
</dbReference>
<keyword evidence="2" id="KW-1185">Reference proteome</keyword>
<evidence type="ECO:0000313" key="1">
    <source>
        <dbReference type="EMBL" id="NSL51024.1"/>
    </source>
</evidence>
<dbReference type="RefSeq" id="WP_173730222.1">
    <property type="nucleotide sequence ID" value="NZ_JABTTE010000003.1"/>
</dbReference>
<sequence>MKEFVGICHCCKKEIYCLNGFLNGIVKDDGMLICFSCEEEEKKEK</sequence>
<accession>A0A8J8KAN4</accession>